<organism evidence="2 3">
    <name type="scientific">Corynebacterium hylobatis</name>
    <dbReference type="NCBI Taxonomy" id="1859290"/>
    <lineage>
        <taxon>Bacteria</taxon>
        <taxon>Bacillati</taxon>
        <taxon>Actinomycetota</taxon>
        <taxon>Actinomycetes</taxon>
        <taxon>Mycobacteriales</taxon>
        <taxon>Corynebacteriaceae</taxon>
        <taxon>Corynebacterium</taxon>
    </lineage>
</organism>
<gene>
    <name evidence="2" type="ORF">EAH68_01990</name>
</gene>
<evidence type="ECO:0000313" key="2">
    <source>
        <dbReference type="EMBL" id="RSZ65547.1"/>
    </source>
</evidence>
<dbReference type="NCBIfam" id="TIGR03843">
    <property type="entry name" value="SCO1664 family protein"/>
    <property type="match status" value="1"/>
</dbReference>
<protein>
    <submittedName>
        <fullName evidence="2">SCO1664 family protein</fullName>
    </submittedName>
</protein>
<dbReference type="OrthoDB" id="3423180at2"/>
<comment type="caution">
    <text evidence="2">The sequence shown here is derived from an EMBL/GenBank/DDBJ whole genome shotgun (WGS) entry which is preliminary data.</text>
</comment>
<dbReference type="Pfam" id="PF00454">
    <property type="entry name" value="PI3_PI4_kinase"/>
    <property type="match status" value="1"/>
</dbReference>
<keyword evidence="3" id="KW-1185">Reference proteome</keyword>
<dbReference type="InterPro" id="IPR022292">
    <property type="entry name" value="CHP03843"/>
</dbReference>
<feature type="domain" description="PI3K/PI4K catalytic" evidence="1">
    <location>
        <begin position="94"/>
        <end position="170"/>
    </location>
</feature>
<name>A0A430I1R1_9CORY</name>
<reference evidence="2 3" key="1">
    <citation type="submission" date="2018-12" db="EMBL/GenBank/DDBJ databases">
        <title>YIM 101343 draft genome.</title>
        <authorList>
            <person name="Chen X."/>
        </authorList>
    </citation>
    <scope>NUCLEOTIDE SEQUENCE [LARGE SCALE GENOMIC DNA]</scope>
    <source>
        <strain evidence="2 3">YIM 101343</strain>
    </source>
</reference>
<sequence>MSPLCPPFDRELGLLTRGELGIVAQLAESSNLTFVLEATDGTEDGDYGWVVYKPELGERPLHDFARGLHGREEAAFLLSEYLGWHIVPPTVTRADAPFGIGSLQWYIENEGMHYFPLLETRSDLHGQLRRMAVFDILTNNTDRKSGHVLLDAAEHVWGIDHGLCFSAQPKLRTVIWDFAGEEIDAGLLAAVEPLIDEVPGDVAALLTPDEVTALQSRASRIVRLPQLPHPRSHYHYPWPLV</sequence>
<dbReference type="AlphaFoldDB" id="A0A430I1R1"/>
<dbReference type="Proteomes" id="UP000274907">
    <property type="component" value="Unassembled WGS sequence"/>
</dbReference>
<dbReference type="InterPro" id="IPR000403">
    <property type="entry name" value="PI3/4_kinase_cat_dom"/>
</dbReference>
<proteinExistence type="predicted"/>
<dbReference type="EMBL" id="RXHJ01000002">
    <property type="protein sequence ID" value="RSZ65547.1"/>
    <property type="molecule type" value="Genomic_DNA"/>
</dbReference>
<evidence type="ECO:0000313" key="3">
    <source>
        <dbReference type="Proteomes" id="UP000274907"/>
    </source>
</evidence>
<accession>A0A430I1R1</accession>
<evidence type="ECO:0000259" key="1">
    <source>
        <dbReference type="Pfam" id="PF00454"/>
    </source>
</evidence>